<organism evidence="1">
    <name type="scientific">marine sediment metagenome</name>
    <dbReference type="NCBI Taxonomy" id="412755"/>
    <lineage>
        <taxon>unclassified sequences</taxon>
        <taxon>metagenomes</taxon>
        <taxon>ecological metagenomes</taxon>
    </lineage>
</organism>
<proteinExistence type="predicted"/>
<sequence>MATEIGIVKAIIGQATATATDGSMRTLQV</sequence>
<dbReference type="AlphaFoldDB" id="A0A0F9IK24"/>
<name>A0A0F9IK24_9ZZZZ</name>
<protein>
    <submittedName>
        <fullName evidence="1">Uncharacterized protein</fullName>
    </submittedName>
</protein>
<evidence type="ECO:0000313" key="1">
    <source>
        <dbReference type="EMBL" id="KKM20134.1"/>
    </source>
</evidence>
<comment type="caution">
    <text evidence="1">The sequence shown here is derived from an EMBL/GenBank/DDBJ whole genome shotgun (WGS) entry which is preliminary data.</text>
</comment>
<accession>A0A0F9IK24</accession>
<reference evidence="1" key="1">
    <citation type="journal article" date="2015" name="Nature">
        <title>Complex archaea that bridge the gap between prokaryotes and eukaryotes.</title>
        <authorList>
            <person name="Spang A."/>
            <person name="Saw J.H."/>
            <person name="Jorgensen S.L."/>
            <person name="Zaremba-Niedzwiedzka K."/>
            <person name="Martijn J."/>
            <person name="Lind A.E."/>
            <person name="van Eijk R."/>
            <person name="Schleper C."/>
            <person name="Guy L."/>
            <person name="Ettema T.J."/>
        </authorList>
    </citation>
    <scope>NUCLEOTIDE SEQUENCE</scope>
</reference>
<gene>
    <name evidence="1" type="ORF">LCGC14_1648650</name>
</gene>
<feature type="non-terminal residue" evidence="1">
    <location>
        <position position="29"/>
    </location>
</feature>
<dbReference type="EMBL" id="LAZR01013833">
    <property type="protein sequence ID" value="KKM20134.1"/>
    <property type="molecule type" value="Genomic_DNA"/>
</dbReference>